<evidence type="ECO:0000313" key="2">
    <source>
        <dbReference type="EMBL" id="MDF2258517.1"/>
    </source>
</evidence>
<feature type="region of interest" description="Disordered" evidence="1">
    <location>
        <begin position="40"/>
        <end position="66"/>
    </location>
</feature>
<comment type="caution">
    <text evidence="2">The sequence shown here is derived from an EMBL/GenBank/DDBJ whole genome shotgun (WGS) entry which is preliminary data.</text>
</comment>
<reference evidence="2 3" key="1">
    <citation type="submission" date="2023-03" db="EMBL/GenBank/DDBJ databases">
        <title>Draft genome sequence of type strain Streptomyces ferralitis JCM 14344.</title>
        <authorList>
            <person name="Klaysubun C."/>
            <person name="Duangmal K."/>
        </authorList>
    </citation>
    <scope>NUCLEOTIDE SEQUENCE [LARGE SCALE GENOMIC DNA]</scope>
    <source>
        <strain evidence="2 3">JCM 14344</strain>
    </source>
</reference>
<evidence type="ECO:0008006" key="4">
    <source>
        <dbReference type="Google" id="ProtNLM"/>
    </source>
</evidence>
<keyword evidence="3" id="KW-1185">Reference proteome</keyword>
<proteinExistence type="predicted"/>
<evidence type="ECO:0000256" key="1">
    <source>
        <dbReference type="SAM" id="MobiDB-lite"/>
    </source>
</evidence>
<dbReference type="EMBL" id="JARHTQ010000016">
    <property type="protein sequence ID" value="MDF2258517.1"/>
    <property type="molecule type" value="Genomic_DNA"/>
</dbReference>
<name>A0ABT5Z3W0_9ACTN</name>
<organism evidence="2 3">
    <name type="scientific">Streptantibioticus ferralitis</name>
    <dbReference type="NCBI Taxonomy" id="236510"/>
    <lineage>
        <taxon>Bacteria</taxon>
        <taxon>Bacillati</taxon>
        <taxon>Actinomycetota</taxon>
        <taxon>Actinomycetes</taxon>
        <taxon>Kitasatosporales</taxon>
        <taxon>Streptomycetaceae</taxon>
        <taxon>Streptantibioticus</taxon>
    </lineage>
</organism>
<protein>
    <recommendedName>
        <fullName evidence="4">DUF4913 domain-containing protein</fullName>
    </recommendedName>
</protein>
<evidence type="ECO:0000313" key="3">
    <source>
        <dbReference type="Proteomes" id="UP001220022"/>
    </source>
</evidence>
<feature type="compositionally biased region" description="Low complexity" evidence="1">
    <location>
        <begin position="40"/>
        <end position="61"/>
    </location>
</feature>
<dbReference type="RefSeq" id="WP_275817620.1">
    <property type="nucleotide sequence ID" value="NZ_BAAANM010000006.1"/>
</dbReference>
<feature type="region of interest" description="Disordered" evidence="1">
    <location>
        <begin position="161"/>
        <end position="194"/>
    </location>
</feature>
<dbReference type="Proteomes" id="UP001220022">
    <property type="component" value="Unassembled WGS sequence"/>
</dbReference>
<feature type="compositionally biased region" description="Basic and acidic residues" evidence="1">
    <location>
        <begin position="161"/>
        <end position="170"/>
    </location>
</feature>
<gene>
    <name evidence="2" type="ORF">P2L57_23175</name>
</gene>
<accession>A0ABT5Z3W0</accession>
<sequence>MSAEQLEELVRQFALRVKREQHEVEEVLGEVLQRLSALEQGQARQGGTEAAAAAPAGDDPAMPSPWSYRATEKDWRDLAGWVDWISTHYAPQLNLRIWPCWPSHGGVVEELAALHAAWRAAALADAESQSVSPDMAYWHQMWLWPTLDRIRQNYMFKSCETDHTPDRAGRPTDPTVLENRIAAAPARDKGKMST</sequence>